<comment type="pathway">
    <text evidence="10">Cell wall biogenesis; peptidoglycan biosynthesis.</text>
</comment>
<evidence type="ECO:0000256" key="3">
    <source>
        <dbReference type="ARBA" id="ARBA00022676"/>
    </source>
</evidence>
<comment type="subcellular location">
    <subcellularLocation>
        <location evidence="10">Cell membrane</location>
        <topology evidence="10">Peripheral membrane protein</topology>
        <orientation evidence="10">Cytoplasmic side</orientation>
    </subcellularLocation>
</comment>
<feature type="binding site" evidence="10">
    <location>
        <begin position="15"/>
        <end position="17"/>
    </location>
    <ligand>
        <name>UDP-N-acetyl-alpha-D-glucosamine</name>
        <dbReference type="ChEBI" id="CHEBI:57705"/>
    </ligand>
</feature>
<feature type="domain" description="Glycosyl transferase family 28 C-terminal" evidence="12">
    <location>
        <begin position="193"/>
        <end position="352"/>
    </location>
</feature>
<dbReference type="InterPro" id="IPR007235">
    <property type="entry name" value="Glyco_trans_28_C"/>
</dbReference>
<comment type="catalytic activity">
    <reaction evidence="10">
        <text>di-trans,octa-cis-undecaprenyl diphospho-N-acetyl-alpha-D-muramoyl-L-alanyl-D-glutamyl-meso-2,6-diaminopimeloyl-D-alanyl-D-alanine + UDP-N-acetyl-alpha-D-glucosamine = di-trans,octa-cis-undecaprenyl diphospho-[N-acetyl-alpha-D-glucosaminyl-(1-&gt;4)]-N-acetyl-alpha-D-muramoyl-L-alanyl-D-glutamyl-meso-2,6-diaminopimeloyl-D-alanyl-D-alanine + UDP + H(+)</text>
        <dbReference type="Rhea" id="RHEA:31227"/>
        <dbReference type="ChEBI" id="CHEBI:15378"/>
        <dbReference type="ChEBI" id="CHEBI:57705"/>
        <dbReference type="ChEBI" id="CHEBI:58223"/>
        <dbReference type="ChEBI" id="CHEBI:61387"/>
        <dbReference type="ChEBI" id="CHEBI:61388"/>
        <dbReference type="EC" id="2.4.1.227"/>
    </reaction>
</comment>
<proteinExistence type="inferred from homology"/>
<evidence type="ECO:0000256" key="8">
    <source>
        <dbReference type="ARBA" id="ARBA00023306"/>
    </source>
</evidence>
<evidence type="ECO:0000256" key="10">
    <source>
        <dbReference type="HAMAP-Rule" id="MF_00033"/>
    </source>
</evidence>
<dbReference type="InterPro" id="IPR006009">
    <property type="entry name" value="GlcNAc_MurG"/>
</dbReference>
<protein>
    <recommendedName>
        <fullName evidence="10">UDP-N-acetylglucosamine--N-acetylmuramyl-(pentapeptide) pyrophosphoryl-undecaprenol N-acetylglucosamine transferase</fullName>
        <ecNumber evidence="10">2.4.1.227</ecNumber>
    </recommendedName>
    <alternativeName>
        <fullName evidence="10">Undecaprenyl-PP-MurNAc-pentapeptide-UDPGlcNAc GlcNAc transferase</fullName>
    </alternativeName>
</protein>
<evidence type="ECO:0000256" key="5">
    <source>
        <dbReference type="ARBA" id="ARBA00022960"/>
    </source>
</evidence>
<keyword evidence="8 10" id="KW-0131">Cell cycle</keyword>
<feature type="binding site" evidence="10">
    <location>
        <position position="128"/>
    </location>
    <ligand>
        <name>UDP-N-acetyl-alpha-D-glucosamine</name>
        <dbReference type="ChEBI" id="CHEBI:57705"/>
    </ligand>
</feature>
<comment type="caution">
    <text evidence="10">Lacks conserved residue(s) required for the propagation of feature annotation.</text>
</comment>
<dbReference type="GO" id="GO:0005975">
    <property type="term" value="P:carbohydrate metabolic process"/>
    <property type="evidence" value="ECO:0007669"/>
    <property type="project" value="InterPro"/>
</dbReference>
<comment type="function">
    <text evidence="10">Cell wall formation. Catalyzes the transfer of a GlcNAc subunit on undecaprenyl-pyrophosphoryl-MurNAc-pentapeptide (lipid intermediate I) to form undecaprenyl-pyrophosphoryl-MurNAc-(pentapeptide)GlcNAc (lipid intermediate II).</text>
</comment>
<dbReference type="NCBIfam" id="TIGR01133">
    <property type="entry name" value="murG"/>
    <property type="match status" value="1"/>
</dbReference>
<dbReference type="Gene3D" id="3.40.50.2000">
    <property type="entry name" value="Glycogen Phosphorylase B"/>
    <property type="match status" value="2"/>
</dbReference>
<name>A0A9D1VCE8_9BACT</name>
<accession>A0A9D1VCE8</accession>
<keyword evidence="2 10" id="KW-0132">Cell division</keyword>
<evidence type="ECO:0000256" key="1">
    <source>
        <dbReference type="ARBA" id="ARBA00022475"/>
    </source>
</evidence>
<dbReference type="Pfam" id="PF03033">
    <property type="entry name" value="Glyco_transf_28"/>
    <property type="match status" value="1"/>
</dbReference>
<evidence type="ECO:0000313" key="13">
    <source>
        <dbReference type="EMBL" id="HIX20576.1"/>
    </source>
</evidence>
<dbReference type="PANTHER" id="PTHR21015:SF22">
    <property type="entry name" value="GLYCOSYLTRANSFERASE"/>
    <property type="match status" value="1"/>
</dbReference>
<dbReference type="EC" id="2.4.1.227" evidence="10"/>
<feature type="binding site" evidence="10">
    <location>
        <position position="169"/>
    </location>
    <ligand>
        <name>UDP-N-acetyl-alpha-D-glucosamine</name>
        <dbReference type="ChEBI" id="CHEBI:57705"/>
    </ligand>
</feature>
<dbReference type="GO" id="GO:0009252">
    <property type="term" value="P:peptidoglycan biosynthetic process"/>
    <property type="evidence" value="ECO:0007669"/>
    <property type="project" value="UniProtKB-UniRule"/>
</dbReference>
<evidence type="ECO:0000256" key="4">
    <source>
        <dbReference type="ARBA" id="ARBA00022679"/>
    </source>
</evidence>
<sequence length="361" mass="38809">MSHSSLSIVIACGGTGGHLFPGIAVAEQLRQLGHRPLLLISRKSVDAEASQKYGQLDFRTIPAIAKPPLLSLRTPGFLWRLLTGYIRCRRILRDVKADVVLGMGGFTSLAPIRAGRSLGLRTYVHDSNALPGRANRLIARWCTEVFVGLKEAAAWFPKSVCRVTGTPVRDELLHLPTRDEARRRLGLPEQGRVILVTGGSQGARNLNSLLIQAAKADPDSLYYVIAGRLDYERVNALADGAPNIRVTGFCADMASAYAAADGVIARSGASTLTELSMLGKACLLVPYPYAADDHQSANARVFAEAGGAILCRQSELNTDTVHHFVHDNIGNPDKRAAMEAAMRSLARPDAAADIARILIGD</sequence>
<dbReference type="InterPro" id="IPR004276">
    <property type="entry name" value="GlycoTrans_28_N"/>
</dbReference>
<dbReference type="AlphaFoldDB" id="A0A9D1VCE8"/>
<dbReference type="Proteomes" id="UP000823964">
    <property type="component" value="Unassembled WGS sequence"/>
</dbReference>
<dbReference type="EMBL" id="DXFQ01000156">
    <property type="protein sequence ID" value="HIX20576.1"/>
    <property type="molecule type" value="Genomic_DNA"/>
</dbReference>
<keyword evidence="1 10" id="KW-1003">Cell membrane</keyword>
<dbReference type="GO" id="GO:0005886">
    <property type="term" value="C:plasma membrane"/>
    <property type="evidence" value="ECO:0007669"/>
    <property type="project" value="UniProtKB-SubCell"/>
</dbReference>
<evidence type="ECO:0000259" key="11">
    <source>
        <dbReference type="Pfam" id="PF03033"/>
    </source>
</evidence>
<keyword evidence="5 10" id="KW-0133">Cell shape</keyword>
<dbReference type="GO" id="GO:0051301">
    <property type="term" value="P:cell division"/>
    <property type="evidence" value="ECO:0007669"/>
    <property type="project" value="UniProtKB-KW"/>
</dbReference>
<dbReference type="GO" id="GO:0050511">
    <property type="term" value="F:undecaprenyldiphospho-muramoylpentapeptide beta-N-acetylglucosaminyltransferase activity"/>
    <property type="evidence" value="ECO:0007669"/>
    <property type="project" value="UniProtKB-UniRule"/>
</dbReference>
<keyword evidence="6 10" id="KW-0573">Peptidoglycan synthesis</keyword>
<evidence type="ECO:0000313" key="14">
    <source>
        <dbReference type="Proteomes" id="UP000823964"/>
    </source>
</evidence>
<dbReference type="HAMAP" id="MF_00033">
    <property type="entry name" value="MurG"/>
    <property type="match status" value="1"/>
</dbReference>
<feature type="binding site" evidence="10">
    <location>
        <position position="295"/>
    </location>
    <ligand>
        <name>UDP-N-acetyl-alpha-D-glucosamine</name>
        <dbReference type="ChEBI" id="CHEBI:57705"/>
    </ligand>
</feature>
<evidence type="ECO:0000256" key="7">
    <source>
        <dbReference type="ARBA" id="ARBA00023136"/>
    </source>
</evidence>
<dbReference type="PANTHER" id="PTHR21015">
    <property type="entry name" value="UDP-N-ACETYLGLUCOSAMINE--N-ACETYLMURAMYL-(PENTAPEPTIDE) PYROPHOSPHORYL-UNDECAPRENOL N-ACETYLGLUCOSAMINE TRANSFERASE 1"/>
    <property type="match status" value="1"/>
</dbReference>
<comment type="similarity">
    <text evidence="10">Belongs to the glycosyltransferase 28 family. MurG subfamily.</text>
</comment>
<organism evidence="13 14">
    <name type="scientific">Candidatus Akkermansia intestinigallinarum</name>
    <dbReference type="NCBI Taxonomy" id="2838431"/>
    <lineage>
        <taxon>Bacteria</taxon>
        <taxon>Pseudomonadati</taxon>
        <taxon>Verrucomicrobiota</taxon>
        <taxon>Verrucomicrobiia</taxon>
        <taxon>Verrucomicrobiales</taxon>
        <taxon>Akkermansiaceae</taxon>
        <taxon>Akkermansia</taxon>
    </lineage>
</organism>
<dbReference type="GO" id="GO:0008360">
    <property type="term" value="P:regulation of cell shape"/>
    <property type="evidence" value="ECO:0007669"/>
    <property type="project" value="UniProtKB-KW"/>
</dbReference>
<dbReference type="CDD" id="cd03785">
    <property type="entry name" value="GT28_MurG"/>
    <property type="match status" value="1"/>
</dbReference>
<keyword evidence="9 10" id="KW-0961">Cell wall biogenesis/degradation</keyword>
<evidence type="ECO:0000259" key="12">
    <source>
        <dbReference type="Pfam" id="PF04101"/>
    </source>
</evidence>
<feature type="domain" description="Glycosyltransferase family 28 N-terminal" evidence="11">
    <location>
        <begin position="8"/>
        <end position="146"/>
    </location>
</feature>
<evidence type="ECO:0000256" key="9">
    <source>
        <dbReference type="ARBA" id="ARBA00023316"/>
    </source>
</evidence>
<gene>
    <name evidence="10 13" type="primary">murG</name>
    <name evidence="13" type="ORF">H9862_08265</name>
</gene>
<comment type="caution">
    <text evidence="13">The sequence shown here is derived from an EMBL/GenBank/DDBJ whole genome shotgun (WGS) entry which is preliminary data.</text>
</comment>
<reference evidence="13" key="2">
    <citation type="submission" date="2021-04" db="EMBL/GenBank/DDBJ databases">
        <authorList>
            <person name="Gilroy R."/>
        </authorList>
    </citation>
    <scope>NUCLEOTIDE SEQUENCE</scope>
    <source>
        <strain evidence="13">14975</strain>
    </source>
</reference>
<reference evidence="13" key="1">
    <citation type="journal article" date="2021" name="PeerJ">
        <title>Extensive microbial diversity within the chicken gut microbiome revealed by metagenomics and culture.</title>
        <authorList>
            <person name="Gilroy R."/>
            <person name="Ravi A."/>
            <person name="Getino M."/>
            <person name="Pursley I."/>
            <person name="Horton D.L."/>
            <person name="Alikhan N.F."/>
            <person name="Baker D."/>
            <person name="Gharbi K."/>
            <person name="Hall N."/>
            <person name="Watson M."/>
            <person name="Adriaenssens E.M."/>
            <person name="Foster-Nyarko E."/>
            <person name="Jarju S."/>
            <person name="Secka A."/>
            <person name="Antonio M."/>
            <person name="Oren A."/>
            <person name="Chaudhuri R.R."/>
            <person name="La Ragione R."/>
            <person name="Hildebrand F."/>
            <person name="Pallen M.J."/>
        </authorList>
    </citation>
    <scope>NUCLEOTIDE SEQUENCE</scope>
    <source>
        <strain evidence="13">14975</strain>
    </source>
</reference>
<keyword evidence="7 10" id="KW-0472">Membrane</keyword>
<evidence type="ECO:0000256" key="6">
    <source>
        <dbReference type="ARBA" id="ARBA00022984"/>
    </source>
</evidence>
<dbReference type="Pfam" id="PF04101">
    <property type="entry name" value="Glyco_tran_28_C"/>
    <property type="match status" value="1"/>
</dbReference>
<evidence type="ECO:0000256" key="2">
    <source>
        <dbReference type="ARBA" id="ARBA00022618"/>
    </source>
</evidence>
<keyword evidence="3 10" id="KW-0328">Glycosyltransferase</keyword>
<dbReference type="SUPFAM" id="SSF53756">
    <property type="entry name" value="UDP-Glycosyltransferase/glycogen phosphorylase"/>
    <property type="match status" value="1"/>
</dbReference>
<keyword evidence="4 10" id="KW-0808">Transferase</keyword>
<dbReference type="GO" id="GO:0071555">
    <property type="term" value="P:cell wall organization"/>
    <property type="evidence" value="ECO:0007669"/>
    <property type="project" value="UniProtKB-KW"/>
</dbReference>
<feature type="binding site" evidence="10">
    <location>
        <position position="200"/>
    </location>
    <ligand>
        <name>UDP-N-acetyl-alpha-D-glucosamine</name>
        <dbReference type="ChEBI" id="CHEBI:57705"/>
    </ligand>
</feature>